<dbReference type="InterPro" id="IPR045760">
    <property type="entry name" value="DAP_DH_C"/>
</dbReference>
<evidence type="ECO:0000259" key="2">
    <source>
        <dbReference type="Pfam" id="PF19328"/>
    </source>
</evidence>
<feature type="compositionally biased region" description="Low complexity" evidence="1">
    <location>
        <begin position="364"/>
        <end position="377"/>
    </location>
</feature>
<dbReference type="Proteomes" id="UP000466517">
    <property type="component" value="Chromosome"/>
</dbReference>
<dbReference type="AlphaFoldDB" id="A0A7I7XHH4"/>
<reference evidence="3 4" key="1">
    <citation type="journal article" date="2019" name="Emerg. Microbes Infect.">
        <title>Comprehensive subspecies identification of 175 nontuberculous mycobacteria species based on 7547 genomic profiles.</title>
        <authorList>
            <person name="Matsumoto Y."/>
            <person name="Kinjo T."/>
            <person name="Motooka D."/>
            <person name="Nabeya D."/>
            <person name="Jung N."/>
            <person name="Uechi K."/>
            <person name="Horii T."/>
            <person name="Iida T."/>
            <person name="Fujita J."/>
            <person name="Nakamura S."/>
        </authorList>
    </citation>
    <scope>NUCLEOTIDE SEQUENCE [LARGE SCALE GENOMIC DNA]</scope>
    <source>
        <strain evidence="3 4">JCM 13574</strain>
    </source>
</reference>
<dbReference type="Gene3D" id="3.40.50.720">
    <property type="entry name" value="NAD(P)-binding Rossmann-like Domain"/>
    <property type="match status" value="1"/>
</dbReference>
<dbReference type="RefSeq" id="WP_220100365.1">
    <property type="nucleotide sequence ID" value="NZ_AP022610.1"/>
</dbReference>
<evidence type="ECO:0000256" key="1">
    <source>
        <dbReference type="SAM" id="MobiDB-lite"/>
    </source>
</evidence>
<dbReference type="GO" id="GO:0016301">
    <property type="term" value="F:kinase activity"/>
    <property type="evidence" value="ECO:0007669"/>
    <property type="project" value="UniProtKB-KW"/>
</dbReference>
<name>A0A7I7XHH4_9MYCO</name>
<dbReference type="Pfam" id="PF19328">
    <property type="entry name" value="DAP_DH_C"/>
    <property type="match status" value="1"/>
</dbReference>
<evidence type="ECO:0000313" key="3">
    <source>
        <dbReference type="EMBL" id="BBZ28648.1"/>
    </source>
</evidence>
<dbReference type="KEGG" id="mmag:MMAD_29430"/>
<accession>A0A7I7XHH4</accession>
<dbReference type="EMBL" id="AP022610">
    <property type="protein sequence ID" value="BBZ28648.1"/>
    <property type="molecule type" value="Genomic_DNA"/>
</dbReference>
<keyword evidence="3" id="KW-0808">Transferase</keyword>
<proteinExistence type="predicted"/>
<keyword evidence="3" id="KW-0418">Kinase</keyword>
<dbReference type="InterPro" id="IPR036291">
    <property type="entry name" value="NAD(P)-bd_dom_sf"/>
</dbReference>
<evidence type="ECO:0000313" key="4">
    <source>
        <dbReference type="Proteomes" id="UP000466517"/>
    </source>
</evidence>
<gene>
    <name evidence="3" type="ORF">MMAD_29430</name>
</gene>
<feature type="domain" description="2,4-diaminopentanoate dehydrogenase C-terminal" evidence="2">
    <location>
        <begin position="143"/>
        <end position="351"/>
    </location>
</feature>
<organism evidence="3 4">
    <name type="scientific">Mycolicibacterium madagascariense</name>
    <dbReference type="NCBI Taxonomy" id="212765"/>
    <lineage>
        <taxon>Bacteria</taxon>
        <taxon>Bacillati</taxon>
        <taxon>Actinomycetota</taxon>
        <taxon>Actinomycetes</taxon>
        <taxon>Mycobacteriales</taxon>
        <taxon>Mycobacteriaceae</taxon>
        <taxon>Mycolicibacterium</taxon>
    </lineage>
</organism>
<protein>
    <submittedName>
        <fullName evidence="3">Diacylglycerol kinase</fullName>
    </submittedName>
</protein>
<dbReference type="SUPFAM" id="SSF51735">
    <property type="entry name" value="NAD(P)-binding Rossmann-fold domains"/>
    <property type="match status" value="1"/>
</dbReference>
<sequence>MAIRVALVGTGNCGSLALKQLIHDDRFDLVAVWVSSEAKVGRDAGVLAGLDVTTGILATGELDAVVAAAPDCVVYCAMGDVRLPEAMADVRLFLAAAIDVVGSAPGVLQYPWQVIPDKYIQRVEEAARQGNSSVFITGVDPGFATDLLPLALAGTCQSIQQIRTMEIADYATYDGATVMFDVMGFGNPIGELPILFQPGVLSIAWGTAIRQLAAGLGVEVDEIRDSVEQEPAPEDFDVAVGTIGKGTVAALRFQIEGLVGGHPVIVVEHVTRLREDLRPDWAQPAQPGGSYRVEITGEPSYVMDVSPTSRHGDHNYAAILAAAGRIVNAIPDVVAAQPGIRTTLDLPLVTGRAPRVRSSGGALRPTTAARSSRSATSGWRRGPRERS</sequence>
<keyword evidence="4" id="KW-1185">Reference proteome</keyword>
<feature type="region of interest" description="Disordered" evidence="1">
    <location>
        <begin position="353"/>
        <end position="387"/>
    </location>
</feature>